<dbReference type="PANTHER" id="PTHR21404:SF3">
    <property type="entry name" value="SMALL RNA 2'-O-METHYLTRANSFERASE"/>
    <property type="match status" value="1"/>
</dbReference>
<evidence type="ECO:0000256" key="4">
    <source>
        <dbReference type="ARBA" id="ARBA00022603"/>
    </source>
</evidence>
<evidence type="ECO:0000256" key="13">
    <source>
        <dbReference type="SAM" id="MobiDB-lite"/>
    </source>
</evidence>
<evidence type="ECO:0000256" key="2">
    <source>
        <dbReference type="ARBA" id="ARBA00009026"/>
    </source>
</evidence>
<comment type="catalytic activity">
    <reaction evidence="12">
        <text>small RNA 3'-end nucleotide + S-adenosyl-L-methionine = small RNA 3'-end 2'-O-methylnucleotide + S-adenosyl-L-homocysteine + H(+)</text>
        <dbReference type="Rhea" id="RHEA:37887"/>
        <dbReference type="Rhea" id="RHEA-COMP:10415"/>
        <dbReference type="Rhea" id="RHEA-COMP:10416"/>
        <dbReference type="ChEBI" id="CHEBI:15378"/>
        <dbReference type="ChEBI" id="CHEBI:57856"/>
        <dbReference type="ChEBI" id="CHEBI:59789"/>
        <dbReference type="ChEBI" id="CHEBI:74896"/>
        <dbReference type="ChEBI" id="CHEBI:74898"/>
        <dbReference type="EC" id="2.1.1.386"/>
    </reaction>
</comment>
<keyword evidence="7" id="KW-0479">Metal-binding</keyword>
<dbReference type="SUPFAM" id="SSF53335">
    <property type="entry name" value="S-adenosyl-L-methionine-dependent methyltransferases"/>
    <property type="match status" value="1"/>
</dbReference>
<keyword evidence="8" id="KW-0460">Magnesium</keyword>
<keyword evidence="6" id="KW-0949">S-adenosyl-L-methionine</keyword>
<gene>
    <name evidence="14" type="ORF">OE88DRAFT_302403</name>
</gene>
<dbReference type="GO" id="GO:0030422">
    <property type="term" value="P:siRNA processing"/>
    <property type="evidence" value="ECO:0007669"/>
    <property type="project" value="TreeGrafter"/>
</dbReference>
<dbReference type="AlphaFoldDB" id="A0A5C3MWS6"/>
<feature type="compositionally biased region" description="Acidic residues" evidence="13">
    <location>
        <begin position="442"/>
        <end position="458"/>
    </location>
</feature>
<comment type="similarity">
    <text evidence="2">Belongs to the methyltransferase superfamily. HEN1 family.</text>
</comment>
<dbReference type="EMBL" id="ML213514">
    <property type="protein sequence ID" value="TFK49979.1"/>
    <property type="molecule type" value="Genomic_DNA"/>
</dbReference>
<keyword evidence="10" id="KW-0943">RNA-mediated gene silencing</keyword>
<evidence type="ECO:0000256" key="1">
    <source>
        <dbReference type="ARBA" id="ARBA00001946"/>
    </source>
</evidence>
<evidence type="ECO:0000256" key="6">
    <source>
        <dbReference type="ARBA" id="ARBA00022691"/>
    </source>
</evidence>
<keyword evidence="4" id="KW-0489">Methyltransferase</keyword>
<accession>A0A5C3MWS6</accession>
<dbReference type="GO" id="GO:0046872">
    <property type="term" value="F:metal ion binding"/>
    <property type="evidence" value="ECO:0007669"/>
    <property type="project" value="UniProtKB-KW"/>
</dbReference>
<dbReference type="PANTHER" id="PTHR21404">
    <property type="entry name" value="HEN1"/>
    <property type="match status" value="1"/>
</dbReference>
<dbReference type="Gene3D" id="3.40.50.150">
    <property type="entry name" value="Vaccinia Virus protein VP39"/>
    <property type="match status" value="2"/>
</dbReference>
<name>A0A5C3MWS6_9AGAM</name>
<dbReference type="Proteomes" id="UP000305948">
    <property type="component" value="Unassembled WGS sequence"/>
</dbReference>
<evidence type="ECO:0000256" key="12">
    <source>
        <dbReference type="ARBA" id="ARBA00048418"/>
    </source>
</evidence>
<dbReference type="EC" id="2.1.1.386" evidence="11"/>
<dbReference type="GO" id="GO:0003723">
    <property type="term" value="F:RNA binding"/>
    <property type="evidence" value="ECO:0007669"/>
    <property type="project" value="UniProtKB-KW"/>
</dbReference>
<protein>
    <recommendedName>
        <fullName evidence="3">Small RNA 2'-O-methyltransferase</fullName>
        <ecNumber evidence="11">2.1.1.386</ecNumber>
    </recommendedName>
</protein>
<comment type="cofactor">
    <cofactor evidence="1">
        <name>Mg(2+)</name>
        <dbReference type="ChEBI" id="CHEBI:18420"/>
    </cofactor>
</comment>
<keyword evidence="15" id="KW-1185">Reference proteome</keyword>
<evidence type="ECO:0000256" key="8">
    <source>
        <dbReference type="ARBA" id="ARBA00022842"/>
    </source>
</evidence>
<dbReference type="GO" id="GO:0005634">
    <property type="term" value="C:nucleus"/>
    <property type="evidence" value="ECO:0007669"/>
    <property type="project" value="TreeGrafter"/>
</dbReference>
<dbReference type="InterPro" id="IPR026610">
    <property type="entry name" value="Hen1"/>
</dbReference>
<evidence type="ECO:0000256" key="10">
    <source>
        <dbReference type="ARBA" id="ARBA00023158"/>
    </source>
</evidence>
<evidence type="ECO:0000256" key="3">
    <source>
        <dbReference type="ARBA" id="ARBA00021330"/>
    </source>
</evidence>
<evidence type="ECO:0000256" key="11">
    <source>
        <dbReference type="ARBA" id="ARBA00035025"/>
    </source>
</evidence>
<reference evidence="14 15" key="1">
    <citation type="journal article" date="2019" name="Nat. Ecol. Evol.">
        <title>Megaphylogeny resolves global patterns of mushroom evolution.</title>
        <authorList>
            <person name="Varga T."/>
            <person name="Krizsan K."/>
            <person name="Foldi C."/>
            <person name="Dima B."/>
            <person name="Sanchez-Garcia M."/>
            <person name="Sanchez-Ramirez S."/>
            <person name="Szollosi G.J."/>
            <person name="Szarkandi J.G."/>
            <person name="Papp V."/>
            <person name="Albert L."/>
            <person name="Andreopoulos W."/>
            <person name="Angelini C."/>
            <person name="Antonin V."/>
            <person name="Barry K.W."/>
            <person name="Bougher N.L."/>
            <person name="Buchanan P."/>
            <person name="Buyck B."/>
            <person name="Bense V."/>
            <person name="Catcheside P."/>
            <person name="Chovatia M."/>
            <person name="Cooper J."/>
            <person name="Damon W."/>
            <person name="Desjardin D."/>
            <person name="Finy P."/>
            <person name="Geml J."/>
            <person name="Haridas S."/>
            <person name="Hughes K."/>
            <person name="Justo A."/>
            <person name="Karasinski D."/>
            <person name="Kautmanova I."/>
            <person name="Kiss B."/>
            <person name="Kocsube S."/>
            <person name="Kotiranta H."/>
            <person name="LaButti K.M."/>
            <person name="Lechner B.E."/>
            <person name="Liimatainen K."/>
            <person name="Lipzen A."/>
            <person name="Lukacs Z."/>
            <person name="Mihaltcheva S."/>
            <person name="Morgado L.N."/>
            <person name="Niskanen T."/>
            <person name="Noordeloos M.E."/>
            <person name="Ohm R.A."/>
            <person name="Ortiz-Santana B."/>
            <person name="Ovrebo C."/>
            <person name="Racz N."/>
            <person name="Riley R."/>
            <person name="Savchenko A."/>
            <person name="Shiryaev A."/>
            <person name="Soop K."/>
            <person name="Spirin V."/>
            <person name="Szebenyi C."/>
            <person name="Tomsovsky M."/>
            <person name="Tulloss R.E."/>
            <person name="Uehling J."/>
            <person name="Grigoriev I.V."/>
            <person name="Vagvolgyi C."/>
            <person name="Papp T."/>
            <person name="Martin F.M."/>
            <person name="Miettinen O."/>
            <person name="Hibbett D.S."/>
            <person name="Nagy L.G."/>
        </authorList>
    </citation>
    <scope>NUCLEOTIDE SEQUENCE [LARGE SCALE GENOMIC DNA]</scope>
    <source>
        <strain evidence="14 15">OMC1185</strain>
    </source>
</reference>
<evidence type="ECO:0000256" key="7">
    <source>
        <dbReference type="ARBA" id="ARBA00022723"/>
    </source>
</evidence>
<keyword evidence="9" id="KW-0694">RNA-binding</keyword>
<organism evidence="14 15">
    <name type="scientific">Heliocybe sulcata</name>
    <dbReference type="NCBI Taxonomy" id="5364"/>
    <lineage>
        <taxon>Eukaryota</taxon>
        <taxon>Fungi</taxon>
        <taxon>Dikarya</taxon>
        <taxon>Basidiomycota</taxon>
        <taxon>Agaricomycotina</taxon>
        <taxon>Agaricomycetes</taxon>
        <taxon>Gloeophyllales</taxon>
        <taxon>Gloeophyllaceae</taxon>
        <taxon>Heliocybe</taxon>
    </lineage>
</organism>
<dbReference type="GO" id="GO:0005737">
    <property type="term" value="C:cytoplasm"/>
    <property type="evidence" value="ECO:0007669"/>
    <property type="project" value="TreeGrafter"/>
</dbReference>
<evidence type="ECO:0000313" key="15">
    <source>
        <dbReference type="Proteomes" id="UP000305948"/>
    </source>
</evidence>
<keyword evidence="5" id="KW-0808">Transferase</keyword>
<evidence type="ECO:0000256" key="5">
    <source>
        <dbReference type="ARBA" id="ARBA00022679"/>
    </source>
</evidence>
<evidence type="ECO:0000256" key="9">
    <source>
        <dbReference type="ARBA" id="ARBA00022884"/>
    </source>
</evidence>
<proteinExistence type="inferred from homology"/>
<dbReference type="OrthoDB" id="2154311at2759"/>
<evidence type="ECO:0000313" key="14">
    <source>
        <dbReference type="EMBL" id="TFK49979.1"/>
    </source>
</evidence>
<dbReference type="InterPro" id="IPR029063">
    <property type="entry name" value="SAM-dependent_MTases_sf"/>
</dbReference>
<dbReference type="GO" id="GO:0090486">
    <property type="term" value="F:small RNA 2'-O-methyltransferase activity"/>
    <property type="evidence" value="ECO:0007669"/>
    <property type="project" value="UniProtKB-EC"/>
</dbReference>
<feature type="region of interest" description="Disordered" evidence="13">
    <location>
        <begin position="435"/>
        <end position="509"/>
    </location>
</feature>
<dbReference type="GO" id="GO:0001510">
    <property type="term" value="P:RNA methylation"/>
    <property type="evidence" value="ECO:0007669"/>
    <property type="project" value="InterPro"/>
</dbReference>
<sequence>MDLNDIDEQPEFRVTFSPNLYLQRRGWVLDQLRREHVTQVLDVGCGEGELLACLCQPAPWLPPPPSNSLPNADTESTSRCTGPFSCAHSESFYPVPNTLPDKIANLHPSHLAGLDVSPHDLQFAVLGTAPKPPSHWNENVRWEALEVKLWQGGLESLNEEFVGVECITAMEVYVCAPIPFEFNLSSSCDRIEHLPEHILPDFAPVLLGVYHPRLLLVTTPNFTFNARFHPPDTPESRVGGYPDPTGRTDRIFRHHDHKFEWVVEEFTEWCASVADEWGYTVEVAGIGKAVEPDEWGRDEELGYASQVAKFKRIEGEPRQDARTKKAMKVVKRASKQTKHELIKTHRYDAHPQARHPLSLDEIGEAVKAKMQEFRQAVTRLEELWFENDIAVMCGGWLEFLIAAVDQHKDLKMMRKEGRGRAEWRVELLGGVHEEPEPFWGECEQDEWESEENAAEDGTVDDKSETGSVPGWGAPCGAGEDGPAESQESGWARGSGWGSTEAHGDSGTGW</sequence>